<evidence type="ECO:0000313" key="1">
    <source>
        <dbReference type="EnsemblMetazoa" id="CJA34942.1"/>
    </source>
</evidence>
<name>A0A8R1IM39_CAEJA</name>
<protein>
    <submittedName>
        <fullName evidence="1">Uncharacterized protein</fullName>
    </submittedName>
</protein>
<organism evidence="1 2">
    <name type="scientific">Caenorhabditis japonica</name>
    <dbReference type="NCBI Taxonomy" id="281687"/>
    <lineage>
        <taxon>Eukaryota</taxon>
        <taxon>Metazoa</taxon>
        <taxon>Ecdysozoa</taxon>
        <taxon>Nematoda</taxon>
        <taxon>Chromadorea</taxon>
        <taxon>Rhabditida</taxon>
        <taxon>Rhabditina</taxon>
        <taxon>Rhabditomorpha</taxon>
        <taxon>Rhabditoidea</taxon>
        <taxon>Rhabditidae</taxon>
        <taxon>Peloderinae</taxon>
        <taxon>Caenorhabditis</taxon>
    </lineage>
</organism>
<reference evidence="2" key="1">
    <citation type="submission" date="2010-08" db="EMBL/GenBank/DDBJ databases">
        <authorList>
            <consortium name="Caenorhabditis japonica Sequencing Consortium"/>
            <person name="Wilson R.K."/>
        </authorList>
    </citation>
    <scope>NUCLEOTIDE SEQUENCE [LARGE SCALE GENOMIC DNA]</scope>
    <source>
        <strain evidence="2">DF5081</strain>
    </source>
</reference>
<proteinExistence type="predicted"/>
<keyword evidence="2" id="KW-1185">Reference proteome</keyword>
<sequence length="108" mass="11885">MSLNMTNSWSAWIAAIKERAGPTVRSVEYRIREEQMARLDVLLKRAARRGGYDDVDASRIKGPEIGAIIHITGHNVVLPAVASQKDTLDAVDCAFQQIITGCSVRCDD</sequence>
<evidence type="ECO:0000313" key="2">
    <source>
        <dbReference type="Proteomes" id="UP000005237"/>
    </source>
</evidence>
<dbReference type="EnsemblMetazoa" id="CJA34942.1">
    <property type="protein sequence ID" value="CJA34942.1"/>
    <property type="gene ID" value="WBGene00210789"/>
</dbReference>
<dbReference type="AlphaFoldDB" id="A0A8R1IM39"/>
<reference evidence="1" key="2">
    <citation type="submission" date="2022-06" db="UniProtKB">
        <authorList>
            <consortium name="EnsemblMetazoa"/>
        </authorList>
    </citation>
    <scope>IDENTIFICATION</scope>
    <source>
        <strain evidence="1">DF5081</strain>
    </source>
</reference>
<accession>A0A8R1IM39</accession>
<dbReference type="Proteomes" id="UP000005237">
    <property type="component" value="Unassembled WGS sequence"/>
</dbReference>